<dbReference type="PANTHER" id="PTHR38465:SF1">
    <property type="entry name" value="HTH-TYPE TRANSCRIPTIONAL REGULATOR MJ1563-RELATED"/>
    <property type="match status" value="1"/>
</dbReference>
<name>A0ABZ0PKB2_9PROT</name>
<evidence type="ECO:0000256" key="3">
    <source>
        <dbReference type="ARBA" id="ARBA00023163"/>
    </source>
</evidence>
<dbReference type="EMBL" id="CP137852">
    <property type="protein sequence ID" value="WPB86161.1"/>
    <property type="molecule type" value="Genomic_DNA"/>
</dbReference>
<dbReference type="CDD" id="cd00090">
    <property type="entry name" value="HTH_ARSR"/>
    <property type="match status" value="1"/>
</dbReference>
<dbReference type="RefSeq" id="WP_213615648.1">
    <property type="nucleotide sequence ID" value="NZ_CP137852.1"/>
</dbReference>
<evidence type="ECO:0000256" key="1">
    <source>
        <dbReference type="ARBA" id="ARBA00023015"/>
    </source>
</evidence>
<dbReference type="InterPro" id="IPR000835">
    <property type="entry name" value="HTH_MarR-typ"/>
</dbReference>
<feature type="domain" description="HTH marR-type" evidence="5">
    <location>
        <begin position="22"/>
        <end position="81"/>
    </location>
</feature>
<evidence type="ECO:0000256" key="4">
    <source>
        <dbReference type="PIRNR" id="PIRNR006707"/>
    </source>
</evidence>
<keyword evidence="1 4" id="KW-0805">Transcription regulation</keyword>
<evidence type="ECO:0000313" key="6">
    <source>
        <dbReference type="EMBL" id="WPB86161.1"/>
    </source>
</evidence>
<keyword evidence="2 4" id="KW-0238">DNA-binding</keyword>
<accession>A0ABZ0PKB2</accession>
<keyword evidence="7" id="KW-1185">Reference proteome</keyword>
<keyword evidence="3 4" id="KW-0804">Transcription</keyword>
<proteinExistence type="inferred from homology"/>
<dbReference type="Proteomes" id="UP001305521">
    <property type="component" value="Chromosome"/>
</dbReference>
<dbReference type="InterPro" id="IPR026282">
    <property type="entry name" value="MJ1563"/>
</dbReference>
<dbReference type="InterPro" id="IPR011991">
    <property type="entry name" value="ArsR-like_HTH"/>
</dbReference>
<evidence type="ECO:0000313" key="7">
    <source>
        <dbReference type="Proteomes" id="UP001305521"/>
    </source>
</evidence>
<dbReference type="InterPro" id="IPR036390">
    <property type="entry name" value="WH_DNA-bd_sf"/>
</dbReference>
<sequence length="191" mass="21850">MDLPPATAAFVLHFGEMGSRWGINRTVGQIYALLFLSDRPLCADDIVAQLGFSRSNVSMGLKELETWRLVKLQHLPGDRREHFTTPDDVWQIVRILAEERRKREIDPTLSLLRDVLMQKPATRADEHAQGRMENLLEVISLLTGWMDDVKSLPDERLIALLKLGGRVARVLEATERFQDIVTRRNRPSKKA</sequence>
<dbReference type="PANTHER" id="PTHR38465">
    <property type="entry name" value="HTH-TYPE TRANSCRIPTIONAL REGULATOR MJ1563-RELATED"/>
    <property type="match status" value="1"/>
</dbReference>
<gene>
    <name evidence="6" type="ORF">R9Z33_04640</name>
</gene>
<dbReference type="Pfam" id="PF12802">
    <property type="entry name" value="MarR_2"/>
    <property type="match status" value="1"/>
</dbReference>
<organism evidence="6 7">
    <name type="scientific">Sediminicoccus rosea</name>
    <dbReference type="NCBI Taxonomy" id="1225128"/>
    <lineage>
        <taxon>Bacteria</taxon>
        <taxon>Pseudomonadati</taxon>
        <taxon>Pseudomonadota</taxon>
        <taxon>Alphaproteobacteria</taxon>
        <taxon>Acetobacterales</taxon>
        <taxon>Roseomonadaceae</taxon>
        <taxon>Sediminicoccus</taxon>
    </lineage>
</organism>
<protein>
    <recommendedName>
        <fullName evidence="4">HTH-type transcriptional regulator</fullName>
    </recommendedName>
</protein>
<reference evidence="6 7" key="1">
    <citation type="submission" date="2023-11" db="EMBL/GenBank/DDBJ databases">
        <title>Arctic aerobic anoxygenic photoheterotroph Sediminicoccus rosea KRV36 adapts its photosynthesis to long days of polar summer.</title>
        <authorList>
            <person name="Tomasch J."/>
            <person name="Kopejtka K."/>
            <person name="Bily T."/>
            <person name="Gardiner A.T."/>
            <person name="Gardian Z."/>
            <person name="Shivaramu S."/>
            <person name="Koblizek M."/>
            <person name="Engelhardt F."/>
            <person name="Kaftan D."/>
        </authorList>
    </citation>
    <scope>NUCLEOTIDE SEQUENCE [LARGE SCALE GENOMIC DNA]</scope>
    <source>
        <strain evidence="6 7">R-30</strain>
    </source>
</reference>
<dbReference type="InterPro" id="IPR036388">
    <property type="entry name" value="WH-like_DNA-bd_sf"/>
</dbReference>
<dbReference type="SUPFAM" id="SSF46785">
    <property type="entry name" value="Winged helix' DNA-binding domain"/>
    <property type="match status" value="1"/>
</dbReference>
<evidence type="ECO:0000259" key="5">
    <source>
        <dbReference type="Pfam" id="PF12802"/>
    </source>
</evidence>
<comment type="similarity">
    <text evidence="4">Belongs to the GbsR family.</text>
</comment>
<dbReference type="PIRSF" id="PIRSF006707">
    <property type="entry name" value="MJ1563"/>
    <property type="match status" value="1"/>
</dbReference>
<dbReference type="InterPro" id="IPR052362">
    <property type="entry name" value="HTH-GbsR_regulator"/>
</dbReference>
<evidence type="ECO:0000256" key="2">
    <source>
        <dbReference type="ARBA" id="ARBA00023125"/>
    </source>
</evidence>
<dbReference type="Gene3D" id="1.10.10.10">
    <property type="entry name" value="Winged helix-like DNA-binding domain superfamily/Winged helix DNA-binding domain"/>
    <property type="match status" value="1"/>
</dbReference>